<dbReference type="VEuPathDB" id="TriTrypDB:LdBPK_311760.1"/>
<dbReference type="VEuPathDB" id="TriTrypDB:LDHU3_31.3020"/>
<sequence length="807" mass="86510">MIVKDVSVAALAAVVEVSYLEPTGSTTFTSPRSSPYPTFSPRATYRGLPAWATVHIMICGIVLVFTSVRVSLITQQACVPLLALHRQLSSDDGCLLPPTTPAAEVTVGSAAGEDDDDDLKMDIYRPQLTPEDAERKAKTDLFLCLVLTLPRDQDWKDMLTAAFRAGTWKPHHLSAVLRGVQLNRYNEPAVCALSCAGVCATSLPSSCTAALRHAIAEIAKTAPASSAPSTRLQRAKDILVFCAEEGGVYAPPSAEDSLVDVSTAPPSPAEEETSRRSKAFAPSPADAHHLLVLLLKAAQRGASVASSLSKPNTPTQAVASFHDVWNFLAWMELHGYHVLSNAVLDALEVVVDKGGSQAGAGAAAGLTRAAGPSSASSPLPLQYAMVSQRVHRLDYLRSERALLQEARGEALEGVSLAFQLPNRPEVSARRTLRSRRGVNSVRQNLEIELADEQENSRLDEEARRIARMPLHELLANGRPQNADAGPDVMQMLLDGQEIQRHTTSEDDSDFYLNDEDTTPASVTPFLSRQANEEARLGRGGGETAPPTPLQSAAPAPGQPQPQQGDGPASTNVAAGEREIDARTAAVLLQEQRLRESRELALLQELRREKRRKYRKTAEEVYGQGADYEHNPANDALLRIQVVNGGGTPGSPLWRFLTPLTSLRGNRSRRDKKSAFDGLSPQESTRSDLPVDSPAMATSIPRADKNRSKPASIAQRQFSFGGLIEGLGRGLSNSRQSGSCPYFFPTTQAASLTLSTLAASQPSMTAAATTHCSSANSMLGGSHVVTAARITGVQTPRRTTISESANAR</sequence>
<gene>
    <name evidence="4" type="ORF">CGC21_11375</name>
</gene>
<reference evidence="5" key="1">
    <citation type="submission" date="2019-02" db="EMBL/GenBank/DDBJ databases">
        <title>FDA dAtabase for Regulatory Grade micrObial Sequences (FDA-ARGOS): Supporting development and validation of Infectious Disease Dx tests.</title>
        <authorList>
            <person name="Duncan R."/>
            <person name="Fisher C."/>
            <person name="Tallon L."/>
            <person name="Sadzewicz L."/>
            <person name="Sengamalay N."/>
            <person name="Ott S."/>
            <person name="Godinez A."/>
            <person name="Nagaraj S."/>
            <person name="Vavikolanu K."/>
            <person name="Nadendla S."/>
            <person name="Aluvathingal J."/>
            <person name="Sichtig H."/>
        </authorList>
    </citation>
    <scope>NUCLEOTIDE SEQUENCE [LARGE SCALE GENOMIC DNA]</scope>
    <source>
        <strain evidence="5">FDAARGOS_361</strain>
    </source>
</reference>
<feature type="coiled-coil region" evidence="1">
    <location>
        <begin position="588"/>
        <end position="619"/>
    </location>
</feature>
<dbReference type="EMBL" id="RHLC01000006">
    <property type="protein sequence ID" value="TPP42590.1"/>
    <property type="molecule type" value="Genomic_DNA"/>
</dbReference>
<keyword evidence="3" id="KW-0812">Transmembrane</keyword>
<feature type="compositionally biased region" description="Acidic residues" evidence="2">
    <location>
        <begin position="505"/>
        <end position="517"/>
    </location>
</feature>
<feature type="coiled-coil region" evidence="1">
    <location>
        <begin position="435"/>
        <end position="462"/>
    </location>
</feature>
<name>A0A504X8Y9_LEIDO</name>
<dbReference type="VEuPathDB" id="TriTrypDB:LdCL_310024800"/>
<evidence type="ECO:0000313" key="5">
    <source>
        <dbReference type="Proteomes" id="UP000318447"/>
    </source>
</evidence>
<evidence type="ECO:0000256" key="3">
    <source>
        <dbReference type="SAM" id="Phobius"/>
    </source>
</evidence>
<evidence type="ECO:0000256" key="2">
    <source>
        <dbReference type="SAM" id="MobiDB-lite"/>
    </source>
</evidence>
<comment type="caution">
    <text evidence="4">The sequence shown here is derived from an EMBL/GenBank/DDBJ whole genome shotgun (WGS) entry which is preliminary data.</text>
</comment>
<proteinExistence type="predicted"/>
<feature type="region of interest" description="Disordered" evidence="2">
    <location>
        <begin position="500"/>
        <end position="573"/>
    </location>
</feature>
<dbReference type="AlphaFoldDB" id="A0A504X8Y9"/>
<organism evidence="4 5">
    <name type="scientific">Leishmania donovani</name>
    <dbReference type="NCBI Taxonomy" id="5661"/>
    <lineage>
        <taxon>Eukaryota</taxon>
        <taxon>Discoba</taxon>
        <taxon>Euglenozoa</taxon>
        <taxon>Kinetoplastea</taxon>
        <taxon>Metakinetoplastina</taxon>
        <taxon>Trypanosomatida</taxon>
        <taxon>Trypanosomatidae</taxon>
        <taxon>Leishmaniinae</taxon>
        <taxon>Leishmania</taxon>
    </lineage>
</organism>
<protein>
    <submittedName>
        <fullName evidence="4">Uncharacterized protein</fullName>
    </submittedName>
</protein>
<dbReference type="VEuPathDB" id="TriTrypDB:LdCL_310024900"/>
<feature type="compositionally biased region" description="Polar residues" evidence="2">
    <location>
        <begin position="518"/>
        <end position="529"/>
    </location>
</feature>
<keyword evidence="3" id="KW-1133">Transmembrane helix</keyword>
<keyword evidence="1" id="KW-0175">Coiled coil</keyword>
<feature type="region of interest" description="Disordered" evidence="2">
    <location>
        <begin position="253"/>
        <end position="282"/>
    </location>
</feature>
<dbReference type="Proteomes" id="UP000318447">
    <property type="component" value="Unassembled WGS sequence"/>
</dbReference>
<feature type="compositionally biased region" description="Low complexity" evidence="2">
    <location>
        <begin position="552"/>
        <end position="568"/>
    </location>
</feature>
<keyword evidence="3" id="KW-0472">Membrane</keyword>
<evidence type="ECO:0000313" key="4">
    <source>
        <dbReference type="EMBL" id="TPP42590.1"/>
    </source>
</evidence>
<feature type="transmembrane region" description="Helical" evidence="3">
    <location>
        <begin position="48"/>
        <end position="68"/>
    </location>
</feature>
<evidence type="ECO:0000256" key="1">
    <source>
        <dbReference type="SAM" id="Coils"/>
    </source>
</evidence>
<accession>A0A504X8Y9</accession>
<feature type="region of interest" description="Disordered" evidence="2">
    <location>
        <begin position="664"/>
        <end position="711"/>
    </location>
</feature>